<feature type="domain" description="C2H2-type" evidence="2">
    <location>
        <begin position="215"/>
        <end position="240"/>
    </location>
</feature>
<keyword evidence="3" id="KW-0862">Zinc</keyword>
<dbReference type="Pfam" id="PF12874">
    <property type="entry name" value="zf-met"/>
    <property type="match status" value="1"/>
</dbReference>
<protein>
    <submittedName>
        <fullName evidence="3">C2H2 type zinc-finger protein</fullName>
    </submittedName>
</protein>
<dbReference type="VEuPathDB" id="ToxoDB:TGDOM2_259650"/>
<dbReference type="InterPro" id="IPR036236">
    <property type="entry name" value="Znf_C2H2_sf"/>
</dbReference>
<dbReference type="Proteomes" id="UP000028837">
    <property type="component" value="Unassembled WGS sequence"/>
</dbReference>
<feature type="compositionally biased region" description="Acidic residues" evidence="1">
    <location>
        <begin position="174"/>
        <end position="207"/>
    </location>
</feature>
<reference evidence="3 4" key="1">
    <citation type="submission" date="2014-02" db="EMBL/GenBank/DDBJ databases">
        <authorList>
            <person name="Sibley D."/>
            <person name="Venepally P."/>
            <person name="Karamycheva S."/>
            <person name="Hadjithomas M."/>
            <person name="Khan A."/>
            <person name="Brunk B."/>
            <person name="Roos D."/>
            <person name="Caler E."/>
            <person name="Lorenzi H."/>
        </authorList>
    </citation>
    <scope>NUCLEOTIDE SEQUENCE [LARGE SCALE GENOMIC DNA]</scope>
    <source>
        <strain evidence="3 4">GAB2-2007-GAL-DOM2</strain>
    </source>
</reference>
<dbReference type="AlphaFoldDB" id="A0A086JPF7"/>
<name>A0A086JPF7_TOXGO</name>
<dbReference type="EMBL" id="AHZU02001283">
    <property type="protein sequence ID" value="KFG34025.1"/>
    <property type="molecule type" value="Genomic_DNA"/>
</dbReference>
<dbReference type="InterPro" id="IPR013087">
    <property type="entry name" value="Znf_C2H2_type"/>
</dbReference>
<feature type="compositionally biased region" description="Basic and acidic residues" evidence="1">
    <location>
        <begin position="243"/>
        <end position="253"/>
    </location>
</feature>
<keyword evidence="3" id="KW-0863">Zinc-finger</keyword>
<gene>
    <name evidence="3" type="ORF">TGDOM2_259650</name>
</gene>
<dbReference type="GO" id="GO:0008270">
    <property type="term" value="F:zinc ion binding"/>
    <property type="evidence" value="ECO:0007669"/>
    <property type="project" value="UniProtKB-KW"/>
</dbReference>
<evidence type="ECO:0000313" key="3">
    <source>
        <dbReference type="EMBL" id="KFG34025.1"/>
    </source>
</evidence>
<keyword evidence="3" id="KW-0479">Metal-binding</keyword>
<feature type="region of interest" description="Disordered" evidence="1">
    <location>
        <begin position="117"/>
        <end position="214"/>
    </location>
</feature>
<dbReference type="Gene3D" id="3.30.160.60">
    <property type="entry name" value="Classic Zinc Finger"/>
    <property type="match status" value="1"/>
</dbReference>
<proteinExistence type="predicted"/>
<comment type="caution">
    <text evidence="3">The sequence shown here is derived from an EMBL/GenBank/DDBJ whole genome shotgun (WGS) entry which is preliminary data.</text>
</comment>
<feature type="compositionally biased region" description="Basic residues" evidence="1">
    <location>
        <begin position="369"/>
        <end position="383"/>
    </location>
</feature>
<feature type="region of interest" description="Disordered" evidence="1">
    <location>
        <begin position="1"/>
        <end position="91"/>
    </location>
</feature>
<evidence type="ECO:0000256" key="1">
    <source>
        <dbReference type="SAM" id="MobiDB-lite"/>
    </source>
</evidence>
<feature type="compositionally biased region" description="Acidic residues" evidence="1">
    <location>
        <begin position="77"/>
        <end position="89"/>
    </location>
</feature>
<feature type="compositionally biased region" description="Basic and acidic residues" evidence="1">
    <location>
        <begin position="327"/>
        <end position="341"/>
    </location>
</feature>
<evidence type="ECO:0000259" key="2">
    <source>
        <dbReference type="Pfam" id="PF12874"/>
    </source>
</evidence>
<feature type="compositionally biased region" description="Basic and acidic residues" evidence="1">
    <location>
        <begin position="14"/>
        <end position="25"/>
    </location>
</feature>
<feature type="region of interest" description="Disordered" evidence="1">
    <location>
        <begin position="243"/>
        <end position="397"/>
    </location>
</feature>
<dbReference type="SUPFAM" id="SSF57667">
    <property type="entry name" value="beta-beta-alpha zinc fingers"/>
    <property type="match status" value="1"/>
</dbReference>
<sequence>MLKRAVFGISLPPTERRRSKLEQQRAGKAGLKPLRKKRFQGRQRLEERESDGSSEDEEYLSRGQFSGNEELPSSSDREEDSIEESEEEALDSRAKLALIKKAAALYATDPHSFFQSMKRHDADLTQFQNEQRKGSRGESTASGKRGPAEGKAARGRKNELQSERDDHSAAETSMSDDSDDEFALYDASSSDDPDGQDPEEDREEESQEQNFRGHFQCKLCPKKIFIFEADLERHLQSKKHLRREAEWENEHGVPQEQEEESKERASASSSTKERRKKGIKSVEESDSGPSPSSRRSQKKGSRSQGDEFPTQTEAPNDGSRSRKHKKAEGGDSPKGEGREQGEGVTKTSRRKKRQRRRTVPVDEEEIQKRKEKFQRKKARRLARKNGLAATPAAAPPQ</sequence>
<feature type="compositionally biased region" description="Basic residues" evidence="1">
    <location>
        <begin position="347"/>
        <end position="358"/>
    </location>
</feature>
<feature type="compositionally biased region" description="Basic and acidic residues" evidence="1">
    <location>
        <begin position="146"/>
        <end position="169"/>
    </location>
</feature>
<organism evidence="3 4">
    <name type="scientific">Toxoplasma gondii GAB2-2007-GAL-DOM2</name>
    <dbReference type="NCBI Taxonomy" id="1130820"/>
    <lineage>
        <taxon>Eukaryota</taxon>
        <taxon>Sar</taxon>
        <taxon>Alveolata</taxon>
        <taxon>Apicomplexa</taxon>
        <taxon>Conoidasida</taxon>
        <taxon>Coccidia</taxon>
        <taxon>Eucoccidiorida</taxon>
        <taxon>Eimeriorina</taxon>
        <taxon>Sarcocystidae</taxon>
        <taxon>Toxoplasma</taxon>
    </lineage>
</organism>
<evidence type="ECO:0000313" key="4">
    <source>
        <dbReference type="Proteomes" id="UP000028837"/>
    </source>
</evidence>
<dbReference type="OrthoDB" id="354881at2759"/>
<accession>A0A086JPF7</accession>